<protein>
    <submittedName>
        <fullName evidence="2">Uncharacterized protein</fullName>
    </submittedName>
</protein>
<reference evidence="2" key="1">
    <citation type="submission" date="2022-11" db="UniProtKB">
        <authorList>
            <consortium name="WormBaseParasite"/>
        </authorList>
    </citation>
    <scope>IDENTIFICATION</scope>
</reference>
<dbReference type="WBParaSite" id="ES5_v2.g18709.t1">
    <property type="protein sequence ID" value="ES5_v2.g18709.t1"/>
    <property type="gene ID" value="ES5_v2.g18709"/>
</dbReference>
<dbReference type="Proteomes" id="UP000887579">
    <property type="component" value="Unplaced"/>
</dbReference>
<sequence length="244" mass="27766">MLKLFPDVAANDVTLVGQKFDQPPAVQNCFSTKTSTYNVIIMHCPNGEYYIHLKKMPNKNFTNFLFCPPSPEIAQYCWDDIEDSNKKYNVTVCKQHEFHRSKVFYLDCEQVMLSSIDCDSTYANEQAVKDFDDSQSSKSAPDSVASILSNNPSAEASSNHPFSTTTIKLEITNSCDHLEASRDKWRLATFILIGCFILLAFAYIIYSCLRFKSQRDELRKQLSSNKAKISKSNSYVEEPLVNDK</sequence>
<accession>A0AC34FND3</accession>
<evidence type="ECO:0000313" key="1">
    <source>
        <dbReference type="Proteomes" id="UP000887579"/>
    </source>
</evidence>
<evidence type="ECO:0000313" key="2">
    <source>
        <dbReference type="WBParaSite" id="ES5_v2.g18709.t1"/>
    </source>
</evidence>
<name>A0AC34FND3_9BILA</name>
<proteinExistence type="predicted"/>
<organism evidence="1 2">
    <name type="scientific">Panagrolaimus sp. ES5</name>
    <dbReference type="NCBI Taxonomy" id="591445"/>
    <lineage>
        <taxon>Eukaryota</taxon>
        <taxon>Metazoa</taxon>
        <taxon>Ecdysozoa</taxon>
        <taxon>Nematoda</taxon>
        <taxon>Chromadorea</taxon>
        <taxon>Rhabditida</taxon>
        <taxon>Tylenchina</taxon>
        <taxon>Panagrolaimomorpha</taxon>
        <taxon>Panagrolaimoidea</taxon>
        <taxon>Panagrolaimidae</taxon>
        <taxon>Panagrolaimus</taxon>
    </lineage>
</organism>